<name>A0A6N0NZ22_9CREN</name>
<sequence length="183" mass="21538">MSSLFESIHAWDYKPYRRMGVTVDEELFYSKILTKFVEVINPSNVLEIGCGNCLFTLTLKTMLPKLNLTSLDLWNDEITTQEVRGYLRGVDHQLVQNLFPLPFRDGFFDLVYVPLYFYNVTRNLREDLSKEIHRVIKSNGFLILIDLEIVRKMRKSFLNAGFKERDYRVNQGIFFSLMEKTSS</sequence>
<feature type="domain" description="Methyltransferase type 11" evidence="1">
    <location>
        <begin position="46"/>
        <end position="144"/>
    </location>
</feature>
<dbReference type="RefSeq" id="WP_174631801.1">
    <property type="nucleotide sequence ID" value="NZ_CP049074.1"/>
</dbReference>
<evidence type="ECO:0000313" key="2">
    <source>
        <dbReference type="EMBL" id="QKR00618.1"/>
    </source>
</evidence>
<reference evidence="2 3" key="1">
    <citation type="submission" date="2020-02" db="EMBL/GenBank/DDBJ databases">
        <title>Comparative genome analysis reveals the metabolism and evolution of the thermophilic archaeal genus Metallosphaera.</title>
        <authorList>
            <person name="Jiang C."/>
        </authorList>
    </citation>
    <scope>NUCLEOTIDE SEQUENCE [LARGE SCALE GENOMIC DNA]</scope>
    <source>
        <strain evidence="2 3">Ric-A</strain>
    </source>
</reference>
<evidence type="ECO:0000313" key="3">
    <source>
        <dbReference type="Proteomes" id="UP000509301"/>
    </source>
</evidence>
<dbReference type="CDD" id="cd02440">
    <property type="entry name" value="AdoMet_MTases"/>
    <property type="match status" value="1"/>
</dbReference>
<dbReference type="Gene3D" id="3.40.50.150">
    <property type="entry name" value="Vaccinia Virus protein VP39"/>
    <property type="match status" value="1"/>
</dbReference>
<dbReference type="GO" id="GO:0032259">
    <property type="term" value="P:methylation"/>
    <property type="evidence" value="ECO:0007669"/>
    <property type="project" value="UniProtKB-KW"/>
</dbReference>
<dbReference type="OrthoDB" id="1018at2157"/>
<dbReference type="GeneID" id="55642218"/>
<dbReference type="SUPFAM" id="SSF53335">
    <property type="entry name" value="S-adenosyl-L-methionine-dependent methyltransferases"/>
    <property type="match status" value="1"/>
</dbReference>
<evidence type="ECO:0000259" key="1">
    <source>
        <dbReference type="Pfam" id="PF08241"/>
    </source>
</evidence>
<keyword evidence="2" id="KW-0489">Methyltransferase</keyword>
<dbReference type="InterPro" id="IPR029063">
    <property type="entry name" value="SAM-dependent_MTases_sf"/>
</dbReference>
<gene>
    <name evidence="2" type="ORF">GWK48_09700</name>
</gene>
<dbReference type="KEGG" id="mten:GWK48_09700"/>
<keyword evidence="2" id="KW-0808">Transferase</keyword>
<dbReference type="AlphaFoldDB" id="A0A6N0NZ22"/>
<accession>A0A6N0NZ22</accession>
<dbReference type="Pfam" id="PF08241">
    <property type="entry name" value="Methyltransf_11"/>
    <property type="match status" value="1"/>
</dbReference>
<dbReference type="EMBL" id="CP049074">
    <property type="protein sequence ID" value="QKR00618.1"/>
    <property type="molecule type" value="Genomic_DNA"/>
</dbReference>
<protein>
    <submittedName>
        <fullName evidence="2">Class I SAM-dependent methyltransferase</fullName>
    </submittedName>
</protein>
<dbReference type="InterPro" id="IPR013216">
    <property type="entry name" value="Methyltransf_11"/>
</dbReference>
<organism evidence="2 3">
    <name type="scientific">Metallosphaera tengchongensis</name>
    <dbReference type="NCBI Taxonomy" id="1532350"/>
    <lineage>
        <taxon>Archaea</taxon>
        <taxon>Thermoproteota</taxon>
        <taxon>Thermoprotei</taxon>
        <taxon>Sulfolobales</taxon>
        <taxon>Sulfolobaceae</taxon>
        <taxon>Metallosphaera</taxon>
    </lineage>
</organism>
<dbReference type="GO" id="GO:0008757">
    <property type="term" value="F:S-adenosylmethionine-dependent methyltransferase activity"/>
    <property type="evidence" value="ECO:0007669"/>
    <property type="project" value="InterPro"/>
</dbReference>
<proteinExistence type="predicted"/>
<keyword evidence="3" id="KW-1185">Reference proteome</keyword>
<dbReference type="Proteomes" id="UP000509301">
    <property type="component" value="Chromosome"/>
</dbReference>